<comment type="similarity">
    <text evidence="1">Belongs to the STK19 family.</text>
</comment>
<dbReference type="STRING" id="41447.ENSSDUP00000013403"/>
<reference evidence="2" key="2">
    <citation type="submission" date="2025-09" db="UniProtKB">
        <authorList>
            <consortium name="Ensembl"/>
        </authorList>
    </citation>
    <scope>IDENTIFICATION</scope>
</reference>
<accession>A0A3B4U5F3</accession>
<organism evidence="2 3">
    <name type="scientific">Seriola dumerili</name>
    <name type="common">Greater amberjack</name>
    <name type="synonym">Caranx dumerili</name>
    <dbReference type="NCBI Taxonomy" id="41447"/>
    <lineage>
        <taxon>Eukaryota</taxon>
        <taxon>Metazoa</taxon>
        <taxon>Chordata</taxon>
        <taxon>Craniata</taxon>
        <taxon>Vertebrata</taxon>
        <taxon>Euteleostomi</taxon>
        <taxon>Actinopterygii</taxon>
        <taxon>Neopterygii</taxon>
        <taxon>Teleostei</taxon>
        <taxon>Neoteleostei</taxon>
        <taxon>Acanthomorphata</taxon>
        <taxon>Carangaria</taxon>
        <taxon>Carangiformes</taxon>
        <taxon>Carangidae</taxon>
        <taxon>Seriola</taxon>
    </lineage>
</organism>
<evidence type="ECO:0000256" key="1">
    <source>
        <dbReference type="ARBA" id="ARBA00093458"/>
    </source>
</evidence>
<dbReference type="AlphaFoldDB" id="A0A3B4U5F3"/>
<keyword evidence="3" id="KW-1185">Reference proteome</keyword>
<proteinExistence type="inferred from homology"/>
<dbReference type="Ensembl" id="ENSSDUT00000013648.1">
    <property type="protein sequence ID" value="ENSSDUP00000013403.1"/>
    <property type="gene ID" value="ENSSDUG00000009737.1"/>
</dbReference>
<sequence>MMHFHSAKVGREGGVMYYIIFCSNNSDCMGSVDFSLLGVAMKRAAVLSDQLIHSADHDFSVIISPLGMNRKRALISDTFKVKKRRNGTEKFGAINCGDGSTDIRATLEYLTTLFPRKLFNDALPQIVLKHQLYSIHDDKTLVDKEVNKLREQAELLMFQLGFDAEAFGLIFASDYKAKVLAGEEGKVTRATVEKFLEKVLTSSCTDLSFSKDKMLREFLFTDSEITQLVKSGVLTVRDAGSWWLSIPNTGKFTKYFIQGRKAVLSMVKKSKYSEVLKAELEERRTSSQVKFHMKYHIHDIVGAELVESHPHH</sequence>
<reference evidence="2" key="1">
    <citation type="submission" date="2025-08" db="UniProtKB">
        <authorList>
            <consortium name="Ensembl"/>
        </authorList>
    </citation>
    <scope>IDENTIFICATION</scope>
</reference>
<evidence type="ECO:0000313" key="3">
    <source>
        <dbReference type="Proteomes" id="UP000261420"/>
    </source>
</evidence>
<dbReference type="GeneTree" id="ENSGT00390000018295"/>
<dbReference type="Proteomes" id="UP000261420">
    <property type="component" value="Unplaced"/>
</dbReference>
<dbReference type="InterPro" id="IPR018865">
    <property type="entry name" value="STK19-like"/>
</dbReference>
<name>A0A3B4U5F3_SERDU</name>
<dbReference type="OMA" id="FGWFERY"/>
<protein>
    <submittedName>
        <fullName evidence="2">Serine/threonine kinase 19</fullName>
    </submittedName>
</protein>
<dbReference type="PANTHER" id="PTHR15243">
    <property type="entry name" value="SERINE/THREONINE-PROTEIN KINASE 19"/>
    <property type="match status" value="1"/>
</dbReference>
<dbReference type="GO" id="GO:0046579">
    <property type="term" value="P:positive regulation of Ras protein signal transduction"/>
    <property type="evidence" value="ECO:0007669"/>
    <property type="project" value="TreeGrafter"/>
</dbReference>
<evidence type="ECO:0000313" key="2">
    <source>
        <dbReference type="Ensembl" id="ENSSDUP00000013403.1"/>
    </source>
</evidence>
<dbReference type="Pfam" id="PF10494">
    <property type="entry name" value="Stk19"/>
    <property type="match status" value="1"/>
</dbReference>
<dbReference type="PANTHER" id="PTHR15243:SF0">
    <property type="entry name" value="SERINE_THREONINE-PROTEIN KINASE 19"/>
    <property type="match status" value="1"/>
</dbReference>